<dbReference type="CDD" id="cd00305">
    <property type="entry name" value="Cu-Zn_Superoxide_Dismutase"/>
    <property type="match status" value="1"/>
</dbReference>
<organism evidence="10 11">
    <name type="scientific">Culex pipiens pipiens</name>
    <name type="common">Northern house mosquito</name>
    <dbReference type="NCBI Taxonomy" id="38569"/>
    <lineage>
        <taxon>Eukaryota</taxon>
        <taxon>Metazoa</taxon>
        <taxon>Ecdysozoa</taxon>
        <taxon>Arthropoda</taxon>
        <taxon>Hexapoda</taxon>
        <taxon>Insecta</taxon>
        <taxon>Pterygota</taxon>
        <taxon>Neoptera</taxon>
        <taxon>Endopterygota</taxon>
        <taxon>Diptera</taxon>
        <taxon>Nematocera</taxon>
        <taxon>Culicoidea</taxon>
        <taxon>Culicidae</taxon>
        <taxon>Culicinae</taxon>
        <taxon>Culicini</taxon>
        <taxon>Culex</taxon>
        <taxon>Culex</taxon>
    </lineage>
</organism>
<dbReference type="SUPFAM" id="SSF53850">
    <property type="entry name" value="Periplasmic binding protein-like II"/>
    <property type="match status" value="1"/>
</dbReference>
<dbReference type="GO" id="GO:0004784">
    <property type="term" value="F:superoxide dismutase activity"/>
    <property type="evidence" value="ECO:0007669"/>
    <property type="project" value="UniProtKB-EC"/>
</dbReference>
<feature type="transmembrane region" description="Helical" evidence="7">
    <location>
        <begin position="459"/>
        <end position="480"/>
    </location>
</feature>
<keyword evidence="2" id="KW-0479">Metal-binding</keyword>
<dbReference type="PRINTS" id="PR00068">
    <property type="entry name" value="CUZNDISMTASE"/>
</dbReference>
<keyword evidence="7" id="KW-0472">Membrane</keyword>
<feature type="domain" description="Superoxide dismutase copper/zinc binding" evidence="9">
    <location>
        <begin position="85"/>
        <end position="210"/>
    </location>
</feature>
<dbReference type="PANTHER" id="PTHR10003">
    <property type="entry name" value="SUPEROXIDE DISMUTASE CU-ZN -RELATED"/>
    <property type="match status" value="1"/>
</dbReference>
<sequence length="673" mass="74398">MATSQLLPILLVVVAVTAVTGAKFQRAINDDVEFITPNGGGLGPVGLGPLGGPRGFRGIEILPRPEPSWKAGATLVADNPEQQIMGTISFRQWAPGHVETAINATGLPVGKHAVHVHAFGDMKEGCKSTGPHFRSSIIGNIEVKDDGNAMIDFHSPYVNLFGFAGIIGRSIVIHEKPSEVYRFPDLSINNPVSFQGEEDTVGGRIACGIITILDNVSQYNDEEFLNILASKNITVASKVLAVIKSGDGYDIKSVFRYSISDPLIEELIGSWQNETLQIITPSRNLNLGVILTAAIVCNSSADQTATTVNVELTKQLAFLLNVTINFVCFKDWEAARQGDHVDLIVTPTYMTTERLKQVHFLAMTGPLDYKFIFRSPKLSYTHNVFAVAFHYRVWLSILSLILLATVLQVVIIRVDRAVFHPDNPRDRGFAGVLLSMISLASQQEVLIASRTISSRTLSVVMLFSLMFLYISFSANIVGLIQSPSRTIRTLGDLRASGMELTVQDDRINRIFIGNQTNEHAFVPLPEGADRIRAGLYAFHGDTNLIYRYMIDHYKEEEKCDLQAINQLIPLNGYYSIAKNSPYVEYIKVGLLALRERGFQARETEAHYTGKPPCLGDSVFDPIAMVDALFAMQLMGWVTGLAPVILGLELAEKRYGGVWRGALEKRLRRFSRRR</sequence>
<dbReference type="EMBL" id="JBEHCU010006883">
    <property type="protein sequence ID" value="KAL1396006.1"/>
    <property type="molecule type" value="Genomic_DNA"/>
</dbReference>
<name>A0ABD1D8N0_CULPP</name>
<reference evidence="10 11" key="1">
    <citation type="submission" date="2024-05" db="EMBL/GenBank/DDBJ databases">
        <title>Culex pipiens pipiens assembly and annotation.</title>
        <authorList>
            <person name="Alout H."/>
            <person name="Durand T."/>
        </authorList>
    </citation>
    <scope>NUCLEOTIDE SEQUENCE [LARGE SCALE GENOMIC DNA]</scope>
    <source>
        <strain evidence="10">HA-2024</strain>
        <tissue evidence="10">Whole body</tissue>
    </source>
</reference>
<protein>
    <recommendedName>
        <fullName evidence="1">superoxide dismutase</fullName>
        <ecNumber evidence="1">1.15.1.1</ecNumber>
    </recommendedName>
</protein>
<evidence type="ECO:0000259" key="9">
    <source>
        <dbReference type="Pfam" id="PF00080"/>
    </source>
</evidence>
<evidence type="ECO:0000313" key="10">
    <source>
        <dbReference type="EMBL" id="KAL1396006.1"/>
    </source>
</evidence>
<comment type="catalytic activity">
    <reaction evidence="6">
        <text>2 superoxide + 2 H(+) = H2O2 + O2</text>
        <dbReference type="Rhea" id="RHEA:20696"/>
        <dbReference type="ChEBI" id="CHEBI:15378"/>
        <dbReference type="ChEBI" id="CHEBI:15379"/>
        <dbReference type="ChEBI" id="CHEBI:16240"/>
        <dbReference type="ChEBI" id="CHEBI:18421"/>
        <dbReference type="EC" id="1.15.1.1"/>
    </reaction>
</comment>
<accession>A0ABD1D8N0</accession>
<dbReference type="Pfam" id="PF00080">
    <property type="entry name" value="Sod_Cu"/>
    <property type="match status" value="1"/>
</dbReference>
<dbReference type="InterPro" id="IPR001424">
    <property type="entry name" value="SOD_Cu_Zn_dom"/>
</dbReference>
<dbReference type="AlphaFoldDB" id="A0ABD1D8N0"/>
<evidence type="ECO:0000256" key="5">
    <source>
        <dbReference type="ARBA" id="ARBA00023002"/>
    </source>
</evidence>
<keyword evidence="4" id="KW-0049">Antioxidant</keyword>
<evidence type="ECO:0000256" key="4">
    <source>
        <dbReference type="ARBA" id="ARBA00022862"/>
    </source>
</evidence>
<evidence type="ECO:0000256" key="7">
    <source>
        <dbReference type="SAM" id="Phobius"/>
    </source>
</evidence>
<evidence type="ECO:0000256" key="1">
    <source>
        <dbReference type="ARBA" id="ARBA00012682"/>
    </source>
</evidence>
<dbReference type="FunFam" id="2.60.40.200:FF:000010">
    <property type="entry name" value="Copper-zinc superoxide dismutase 1"/>
    <property type="match status" value="1"/>
</dbReference>
<dbReference type="SUPFAM" id="SSF49329">
    <property type="entry name" value="Cu,Zn superoxide dismutase-like"/>
    <property type="match status" value="1"/>
</dbReference>
<feature type="signal peptide" evidence="8">
    <location>
        <begin position="1"/>
        <end position="21"/>
    </location>
</feature>
<feature type="chain" id="PRO_5044750537" description="superoxide dismutase" evidence="8">
    <location>
        <begin position="22"/>
        <end position="673"/>
    </location>
</feature>
<keyword evidence="3" id="KW-0862">Zinc</keyword>
<gene>
    <name evidence="10" type="ORF">pipiens_010819</name>
</gene>
<dbReference type="InterPro" id="IPR024134">
    <property type="entry name" value="SOD_Cu/Zn_/chaperone"/>
</dbReference>
<evidence type="ECO:0000256" key="8">
    <source>
        <dbReference type="SAM" id="SignalP"/>
    </source>
</evidence>
<keyword evidence="11" id="KW-1185">Reference proteome</keyword>
<dbReference type="Proteomes" id="UP001562425">
    <property type="component" value="Unassembled WGS sequence"/>
</dbReference>
<dbReference type="InterPro" id="IPR036423">
    <property type="entry name" value="SOD-like_Cu/Zn_dom_sf"/>
</dbReference>
<evidence type="ECO:0000313" key="11">
    <source>
        <dbReference type="Proteomes" id="UP001562425"/>
    </source>
</evidence>
<keyword evidence="7" id="KW-1133">Transmembrane helix</keyword>
<dbReference type="EC" id="1.15.1.1" evidence="1"/>
<keyword evidence="8" id="KW-0732">Signal</keyword>
<evidence type="ECO:0000256" key="2">
    <source>
        <dbReference type="ARBA" id="ARBA00022723"/>
    </source>
</evidence>
<dbReference type="GO" id="GO:0046872">
    <property type="term" value="F:metal ion binding"/>
    <property type="evidence" value="ECO:0007669"/>
    <property type="project" value="UniProtKB-KW"/>
</dbReference>
<feature type="transmembrane region" description="Helical" evidence="7">
    <location>
        <begin position="393"/>
        <end position="412"/>
    </location>
</feature>
<evidence type="ECO:0000256" key="6">
    <source>
        <dbReference type="ARBA" id="ARBA00049204"/>
    </source>
</evidence>
<dbReference type="Gene3D" id="1.10.287.70">
    <property type="match status" value="1"/>
</dbReference>
<dbReference type="Gene3D" id="2.60.40.200">
    <property type="entry name" value="Superoxide dismutase, copper/zinc binding domain"/>
    <property type="match status" value="1"/>
</dbReference>
<keyword evidence="7" id="KW-0812">Transmembrane</keyword>
<comment type="caution">
    <text evidence="10">The sequence shown here is derived from an EMBL/GenBank/DDBJ whole genome shotgun (WGS) entry which is preliminary data.</text>
</comment>
<evidence type="ECO:0000256" key="3">
    <source>
        <dbReference type="ARBA" id="ARBA00022833"/>
    </source>
</evidence>
<keyword evidence="5" id="KW-0560">Oxidoreductase</keyword>
<proteinExistence type="predicted"/>